<dbReference type="PROSITE" id="PS51257">
    <property type="entry name" value="PROKAR_LIPOPROTEIN"/>
    <property type="match status" value="1"/>
</dbReference>
<dbReference type="Pfam" id="PF07963">
    <property type="entry name" value="N_methyl"/>
    <property type="match status" value="1"/>
</dbReference>
<evidence type="ECO:0000256" key="1">
    <source>
        <dbReference type="SAM" id="Phobius"/>
    </source>
</evidence>
<proteinExistence type="predicted"/>
<keyword evidence="1" id="KW-0812">Transmembrane</keyword>
<dbReference type="InterPro" id="IPR012902">
    <property type="entry name" value="N_methyl_site"/>
</dbReference>
<dbReference type="AlphaFoldDB" id="A0A2Z4JVC9"/>
<dbReference type="SUPFAM" id="SSF54523">
    <property type="entry name" value="Pili subunits"/>
    <property type="match status" value="1"/>
</dbReference>
<accession>A0A2Z4JVC9</accession>
<dbReference type="Gene3D" id="3.55.40.10">
    <property type="entry name" value="minor pseudopilin epsh domain"/>
    <property type="match status" value="1"/>
</dbReference>
<dbReference type="InterPro" id="IPR045584">
    <property type="entry name" value="Pilin-like"/>
</dbReference>
<dbReference type="Proteomes" id="UP000248592">
    <property type="component" value="Chromosome"/>
</dbReference>
<evidence type="ECO:0000313" key="3">
    <source>
        <dbReference type="Proteomes" id="UP000248592"/>
    </source>
</evidence>
<organism evidence="2 3">
    <name type="scientific">Polynucleobacter paneuropaeus</name>
    <dbReference type="NCBI Taxonomy" id="2527775"/>
    <lineage>
        <taxon>Bacteria</taxon>
        <taxon>Pseudomonadati</taxon>
        <taxon>Pseudomonadota</taxon>
        <taxon>Betaproteobacteria</taxon>
        <taxon>Burkholderiales</taxon>
        <taxon>Burkholderiaceae</taxon>
        <taxon>Polynucleobacter</taxon>
    </lineage>
</organism>
<reference evidence="3" key="1">
    <citation type="submission" date="2018-06" db="EMBL/GenBank/DDBJ databases">
        <title>Description of a new Polynucleobacter species.</title>
        <authorList>
            <person name="Hahn M.W."/>
        </authorList>
    </citation>
    <scope>NUCLEOTIDE SEQUENCE [LARGE SCALE GENOMIC DNA]</scope>
    <source>
        <strain evidence="3">MG-25-Pas1-D2</strain>
    </source>
</reference>
<dbReference type="KEGG" id="poh:DPM16_01435"/>
<feature type="transmembrane region" description="Helical" evidence="1">
    <location>
        <begin position="12"/>
        <end position="34"/>
    </location>
</feature>
<protein>
    <recommendedName>
        <fullName evidence="4">Prepilin-type cleavage/methylation domain-containing protein</fullName>
    </recommendedName>
</protein>
<dbReference type="EMBL" id="CP030085">
    <property type="protein sequence ID" value="AWW50619.1"/>
    <property type="molecule type" value="Genomic_DNA"/>
</dbReference>
<gene>
    <name evidence="2" type="ORF">Pas1_01440</name>
</gene>
<dbReference type="NCBIfam" id="TIGR02532">
    <property type="entry name" value="IV_pilin_GFxxxE"/>
    <property type="match status" value="1"/>
</dbReference>
<evidence type="ECO:0008006" key="4">
    <source>
        <dbReference type="Google" id="ProtNLM"/>
    </source>
</evidence>
<keyword evidence="1" id="KW-1133">Transmembrane helix</keyword>
<dbReference type="RefSeq" id="WP_112295139.1">
    <property type="nucleotide sequence ID" value="NZ_CBCSBS010000002.1"/>
</dbReference>
<name>A0A2Z4JVC9_9BURK</name>
<evidence type="ECO:0000313" key="2">
    <source>
        <dbReference type="EMBL" id="AWW50619.1"/>
    </source>
</evidence>
<sequence>MRLQKNTERGSTLLEMMVVTLIIAIMSCISIPLIQDSLATRQLEWIARSFIEHAHFARQQALYLSESVQMTPRIENDWNSGWVIESSGSKKAWFMQGSIDPVYFKGGGKQFSGPNTSQKGIIFNAAGAAKTAQGGFVANRLILSHRRRSNIERHLILGSGGRWRICNPQVDSKACR</sequence>
<keyword evidence="1" id="KW-0472">Membrane</keyword>